<accession>A0A9P1GEB8</accession>
<feature type="non-terminal residue" evidence="1">
    <location>
        <position position="1"/>
    </location>
</feature>
<comment type="caution">
    <text evidence="1">The sequence shown here is derived from an EMBL/GenBank/DDBJ whole genome shotgun (WGS) entry which is preliminary data.</text>
</comment>
<name>A0A9P1GEB8_9DINO</name>
<dbReference type="AlphaFoldDB" id="A0A9P1GEB8"/>
<dbReference type="EMBL" id="CAMXCT030004084">
    <property type="protein sequence ID" value="CAL4794899.1"/>
    <property type="molecule type" value="Genomic_DNA"/>
</dbReference>
<evidence type="ECO:0000313" key="1">
    <source>
        <dbReference type="EMBL" id="CAI4007587.1"/>
    </source>
</evidence>
<reference evidence="1" key="1">
    <citation type="submission" date="2022-10" db="EMBL/GenBank/DDBJ databases">
        <authorList>
            <person name="Chen Y."/>
            <person name="Dougan E. K."/>
            <person name="Chan C."/>
            <person name="Rhodes N."/>
            <person name="Thang M."/>
        </authorList>
    </citation>
    <scope>NUCLEOTIDE SEQUENCE</scope>
</reference>
<evidence type="ECO:0000313" key="2">
    <source>
        <dbReference type="EMBL" id="CAL4794899.1"/>
    </source>
</evidence>
<dbReference type="Proteomes" id="UP001152797">
    <property type="component" value="Unassembled WGS sequence"/>
</dbReference>
<reference evidence="2 3" key="2">
    <citation type="submission" date="2024-05" db="EMBL/GenBank/DDBJ databases">
        <authorList>
            <person name="Chen Y."/>
            <person name="Shah S."/>
            <person name="Dougan E. K."/>
            <person name="Thang M."/>
            <person name="Chan C."/>
        </authorList>
    </citation>
    <scope>NUCLEOTIDE SEQUENCE [LARGE SCALE GENOMIC DNA]</scope>
</reference>
<proteinExistence type="predicted"/>
<organism evidence="1">
    <name type="scientific">Cladocopium goreaui</name>
    <dbReference type="NCBI Taxonomy" id="2562237"/>
    <lineage>
        <taxon>Eukaryota</taxon>
        <taxon>Sar</taxon>
        <taxon>Alveolata</taxon>
        <taxon>Dinophyceae</taxon>
        <taxon>Suessiales</taxon>
        <taxon>Symbiodiniaceae</taxon>
        <taxon>Cladocopium</taxon>
    </lineage>
</organism>
<sequence length="101" mass="11579">MASLVCVRSLRVKSQAEPIVFALREGSIEIYKGTDIEAVKHGSPAKRIVVDDIKDLEVEEEQEKFIIRLADRKSFEVFSPQGKSFDDWYDELARIFEEAES</sequence>
<dbReference type="EMBL" id="CAMXCT010004084">
    <property type="protein sequence ID" value="CAI4007587.1"/>
    <property type="molecule type" value="Genomic_DNA"/>
</dbReference>
<keyword evidence="3" id="KW-1185">Reference proteome</keyword>
<dbReference type="EMBL" id="CAMXCT020004084">
    <property type="protein sequence ID" value="CAL1160962.1"/>
    <property type="molecule type" value="Genomic_DNA"/>
</dbReference>
<gene>
    <name evidence="1" type="ORF">C1SCF055_LOCUS33129</name>
</gene>
<protein>
    <submittedName>
        <fullName evidence="2">Desumoylating isopeptidase 2</fullName>
    </submittedName>
</protein>
<evidence type="ECO:0000313" key="3">
    <source>
        <dbReference type="Proteomes" id="UP001152797"/>
    </source>
</evidence>